<dbReference type="AlphaFoldDB" id="A0A2Y9B6X0"/>
<dbReference type="Proteomes" id="UP000245839">
    <property type="component" value="Unassembled WGS sequence"/>
</dbReference>
<accession>A0A2Y9B6X0</accession>
<dbReference type="InterPro" id="IPR014547">
    <property type="entry name" value="UCP028477"/>
</dbReference>
<evidence type="ECO:0000313" key="2">
    <source>
        <dbReference type="EMBL" id="PWJ12919.1"/>
    </source>
</evidence>
<feature type="chain" id="PRO_5044071923" description="DUF2145 domain-containing protein" evidence="1">
    <location>
        <begin position="25"/>
        <end position="268"/>
    </location>
</feature>
<keyword evidence="1" id="KW-0732">Signal</keyword>
<evidence type="ECO:0000256" key="1">
    <source>
        <dbReference type="SAM" id="SignalP"/>
    </source>
</evidence>
<evidence type="ECO:0000313" key="4">
    <source>
        <dbReference type="Proteomes" id="UP000245839"/>
    </source>
</evidence>
<sequence length="268" mass="28586">MARLVATLLMALALIAAALLPARAGSSEAGAPVLPAAQVAAFADQVQHDLAARGARVAIVARTGRDPSQLPEGIRYTHVAFWVYSAITTADGGEGRGYRVYNLYQRADELTVSDLVQDSPADFLAGAHRLDVGVIVPDPRLQERLLRTIAGPAYAGLHNPRYAVLANPSDARFQNCTEHTLHVLMAALYDTDDPARIRANVAAHFTPQPVRLGGAKRLLAPLASGALTTADHRGEVATATFGSIARFMQAHDLEDGVWRLTPQGAARF</sequence>
<reference evidence="2 4" key="2">
    <citation type="submission" date="2018-03" db="EMBL/GenBank/DDBJ databases">
        <title>Genomic Encyclopedia of Archaeal and Bacterial Type Strains, Phase II (KMG-II): from individual species to whole genera.</title>
        <authorList>
            <person name="Goeker M."/>
        </authorList>
    </citation>
    <scope>NUCLEOTIDE SEQUENCE [LARGE SCALE GENOMIC DNA]</scope>
    <source>
        <strain evidence="2 4">DSM 25227</strain>
    </source>
</reference>
<dbReference type="Proteomes" id="UP000251571">
    <property type="component" value="Unassembled WGS sequence"/>
</dbReference>
<organism evidence="3 5">
    <name type="scientific">Jannaschia seohaensis</name>
    <dbReference type="NCBI Taxonomy" id="475081"/>
    <lineage>
        <taxon>Bacteria</taxon>
        <taxon>Pseudomonadati</taxon>
        <taxon>Pseudomonadota</taxon>
        <taxon>Alphaproteobacteria</taxon>
        <taxon>Rhodobacterales</taxon>
        <taxon>Roseobacteraceae</taxon>
        <taxon>Jannaschia</taxon>
    </lineage>
</organism>
<dbReference type="RefSeq" id="WP_109566085.1">
    <property type="nucleotide sequence ID" value="NZ_QGDJ01000015.1"/>
</dbReference>
<evidence type="ECO:0000313" key="5">
    <source>
        <dbReference type="Proteomes" id="UP000251571"/>
    </source>
</evidence>
<reference evidence="3 5" key="1">
    <citation type="submission" date="2016-10" db="EMBL/GenBank/DDBJ databases">
        <authorList>
            <person name="Cai Z."/>
        </authorList>
    </citation>
    <scope>NUCLEOTIDE SEQUENCE [LARGE SCALE GENOMIC DNA]</scope>
    <source>
        <strain evidence="3 5">DSM 25227</strain>
    </source>
</reference>
<dbReference type="EMBL" id="UETC01000015">
    <property type="protein sequence ID" value="SSA50727.1"/>
    <property type="molecule type" value="Genomic_DNA"/>
</dbReference>
<dbReference type="EMBL" id="QGDJ01000015">
    <property type="protein sequence ID" value="PWJ12919.1"/>
    <property type="molecule type" value="Genomic_DNA"/>
</dbReference>
<keyword evidence="4" id="KW-1185">Reference proteome</keyword>
<proteinExistence type="predicted"/>
<dbReference type="OrthoDB" id="8893883at2"/>
<feature type="signal peptide" evidence="1">
    <location>
        <begin position="1"/>
        <end position="24"/>
    </location>
</feature>
<gene>
    <name evidence="2" type="ORF">BCF38_11555</name>
    <name evidence="3" type="ORF">SAMN05421539_11555</name>
</gene>
<name>A0A2Y9B6X0_9RHOB</name>
<dbReference type="Pfam" id="PF09916">
    <property type="entry name" value="DUF2145"/>
    <property type="match status" value="1"/>
</dbReference>
<evidence type="ECO:0008006" key="6">
    <source>
        <dbReference type="Google" id="ProtNLM"/>
    </source>
</evidence>
<protein>
    <recommendedName>
        <fullName evidence="6">DUF2145 domain-containing protein</fullName>
    </recommendedName>
</protein>
<evidence type="ECO:0000313" key="3">
    <source>
        <dbReference type="EMBL" id="SSA50727.1"/>
    </source>
</evidence>